<name>A0A3R7MEA6_9TRYP</name>
<feature type="domain" description="Calcineurin-like phosphoesterase" evidence="6">
    <location>
        <begin position="4"/>
        <end position="160"/>
    </location>
</feature>
<dbReference type="InterPro" id="IPR029052">
    <property type="entry name" value="Metallo-depent_PP-like"/>
</dbReference>
<evidence type="ECO:0000256" key="2">
    <source>
        <dbReference type="ARBA" id="ARBA00017767"/>
    </source>
</evidence>
<accession>A0A3R7MEA6</accession>
<dbReference type="InterPro" id="IPR000979">
    <property type="entry name" value="Phosphodiesterase_MJ0936/Vps29"/>
</dbReference>
<dbReference type="SUPFAM" id="SSF56300">
    <property type="entry name" value="Metallo-dependent phosphatases"/>
    <property type="match status" value="1"/>
</dbReference>
<organism evidence="7 8">
    <name type="scientific">Trypanosoma conorhini</name>
    <dbReference type="NCBI Taxonomy" id="83891"/>
    <lineage>
        <taxon>Eukaryota</taxon>
        <taxon>Discoba</taxon>
        <taxon>Euglenozoa</taxon>
        <taxon>Kinetoplastea</taxon>
        <taxon>Metakinetoplastina</taxon>
        <taxon>Trypanosomatida</taxon>
        <taxon>Trypanosomatidae</taxon>
        <taxon>Trypanosoma</taxon>
    </lineage>
</organism>
<proteinExistence type="inferred from homology"/>
<dbReference type="Pfam" id="PF12850">
    <property type="entry name" value="Metallophos_2"/>
    <property type="match status" value="1"/>
</dbReference>
<dbReference type="GO" id="GO:0030904">
    <property type="term" value="C:retromer complex"/>
    <property type="evidence" value="ECO:0007669"/>
    <property type="project" value="InterPro"/>
</dbReference>
<dbReference type="OrthoDB" id="10258130at2759"/>
<evidence type="ECO:0000256" key="1">
    <source>
        <dbReference type="ARBA" id="ARBA00005945"/>
    </source>
</evidence>
<dbReference type="EMBL" id="MKKU01000396">
    <property type="protein sequence ID" value="RNF13659.1"/>
    <property type="molecule type" value="Genomic_DNA"/>
</dbReference>
<dbReference type="NCBIfam" id="TIGR00040">
    <property type="entry name" value="yfcE"/>
    <property type="match status" value="1"/>
</dbReference>
<dbReference type="GeneID" id="40319716"/>
<dbReference type="Gene3D" id="3.60.21.10">
    <property type="match status" value="1"/>
</dbReference>
<dbReference type="GO" id="GO:0005829">
    <property type="term" value="C:cytosol"/>
    <property type="evidence" value="ECO:0007669"/>
    <property type="project" value="GOC"/>
</dbReference>
<dbReference type="CDD" id="cd07394">
    <property type="entry name" value="MPP_Vps29"/>
    <property type="match status" value="1"/>
</dbReference>
<dbReference type="RefSeq" id="XP_029226887.1">
    <property type="nucleotide sequence ID" value="XM_029372994.1"/>
</dbReference>
<protein>
    <recommendedName>
        <fullName evidence="2 5">Vacuolar protein sorting-associated protein 29</fullName>
    </recommendedName>
</protein>
<evidence type="ECO:0000313" key="7">
    <source>
        <dbReference type="EMBL" id="RNF13659.1"/>
    </source>
</evidence>
<keyword evidence="4" id="KW-0653">Protein transport</keyword>
<dbReference type="InterPro" id="IPR028661">
    <property type="entry name" value="Vps29"/>
</dbReference>
<dbReference type="PANTHER" id="PTHR11124">
    <property type="entry name" value="VACUOLAR SORTING PROTEIN VPS29"/>
    <property type="match status" value="1"/>
</dbReference>
<dbReference type="AlphaFoldDB" id="A0A3R7MEA6"/>
<evidence type="ECO:0000313" key="8">
    <source>
        <dbReference type="Proteomes" id="UP000284403"/>
    </source>
</evidence>
<dbReference type="GO" id="GO:0015031">
    <property type="term" value="P:protein transport"/>
    <property type="evidence" value="ECO:0007669"/>
    <property type="project" value="UniProtKB-KW"/>
</dbReference>
<dbReference type="FunFam" id="3.60.21.10:FF:000015">
    <property type="entry name" value="Vacuolar protein sorting-associated protein 29"/>
    <property type="match status" value="1"/>
</dbReference>
<sequence>MVLVLVVGDLHVPQRAAAIPEAFTHMLAPGRINVVLMTGNTGCREMHDYFRTIAPEVYCAKGEFDRWSHPQLQETHLLTVEDLKIGLIHGHQVVPCGDRDALAIVQRKMDVDVLVSGATHRCKTFEFDGHLFVNPGSITGAFTPTHPDVDPAFVLLDIKEKTVTSFAYVYKPREDAGGEDFTIKRKVWTKE</sequence>
<evidence type="ECO:0000256" key="4">
    <source>
        <dbReference type="ARBA" id="ARBA00022927"/>
    </source>
</evidence>
<dbReference type="GO" id="GO:0031410">
    <property type="term" value="C:cytoplasmic vesicle"/>
    <property type="evidence" value="ECO:0007669"/>
    <property type="project" value="UniProtKB-ARBA"/>
</dbReference>
<comment type="caution">
    <text evidence="7">The sequence shown here is derived from an EMBL/GenBank/DDBJ whole genome shotgun (WGS) entry which is preliminary data.</text>
</comment>
<evidence type="ECO:0000256" key="3">
    <source>
        <dbReference type="ARBA" id="ARBA00022448"/>
    </source>
</evidence>
<comment type="similarity">
    <text evidence="1 5">Belongs to the VPS29 family.</text>
</comment>
<keyword evidence="8" id="KW-1185">Reference proteome</keyword>
<reference evidence="7 8" key="1">
    <citation type="journal article" date="2018" name="BMC Genomics">
        <title>Genomic comparison of Trypanosoma conorhini and Trypanosoma rangeli to Trypanosoma cruzi strains of high and low virulence.</title>
        <authorList>
            <person name="Bradwell K.R."/>
            <person name="Koparde V.N."/>
            <person name="Matveyev A.V."/>
            <person name="Serrano M.G."/>
            <person name="Alves J.M."/>
            <person name="Parikh H."/>
            <person name="Huang B."/>
            <person name="Lee V."/>
            <person name="Espinosa-Alvarez O."/>
            <person name="Ortiz P.A."/>
            <person name="Costa-Martins A.G."/>
            <person name="Teixeira M.M."/>
            <person name="Buck G.A."/>
        </authorList>
    </citation>
    <scope>NUCLEOTIDE SEQUENCE [LARGE SCALE GENOMIC DNA]</scope>
    <source>
        <strain evidence="7 8">025E</strain>
    </source>
</reference>
<evidence type="ECO:0000256" key="5">
    <source>
        <dbReference type="RuleBase" id="RU362040"/>
    </source>
</evidence>
<gene>
    <name evidence="7" type="ORF">Tco025E_06105</name>
</gene>
<dbReference type="Proteomes" id="UP000284403">
    <property type="component" value="Unassembled WGS sequence"/>
</dbReference>
<dbReference type="GO" id="GO:0042147">
    <property type="term" value="P:retrograde transport, endosome to Golgi"/>
    <property type="evidence" value="ECO:0007669"/>
    <property type="project" value="InterPro"/>
</dbReference>
<keyword evidence="3" id="KW-0813">Transport</keyword>
<evidence type="ECO:0000259" key="6">
    <source>
        <dbReference type="Pfam" id="PF12850"/>
    </source>
</evidence>
<dbReference type="InterPro" id="IPR024654">
    <property type="entry name" value="Calcineurin-like_PHP_lpxH"/>
</dbReference>